<dbReference type="Proteomes" id="UP000612893">
    <property type="component" value="Unassembled WGS sequence"/>
</dbReference>
<keyword evidence="3" id="KW-1185">Reference proteome</keyword>
<accession>A0A934N698</accession>
<gene>
    <name evidence="2" type="ORF">JF922_04765</name>
</gene>
<protein>
    <submittedName>
        <fullName evidence="2">DUF58 domain-containing protein</fullName>
    </submittedName>
</protein>
<evidence type="ECO:0000259" key="1">
    <source>
        <dbReference type="Pfam" id="PF01882"/>
    </source>
</evidence>
<dbReference type="PANTHER" id="PTHR33608">
    <property type="entry name" value="BLL2464 PROTEIN"/>
    <property type="match status" value="1"/>
</dbReference>
<dbReference type="InterPro" id="IPR036465">
    <property type="entry name" value="vWFA_dom_sf"/>
</dbReference>
<dbReference type="Pfam" id="PF01882">
    <property type="entry name" value="DUF58"/>
    <property type="match status" value="1"/>
</dbReference>
<feature type="domain" description="DUF58" evidence="1">
    <location>
        <begin position="196"/>
        <end position="366"/>
    </location>
</feature>
<evidence type="ECO:0000313" key="3">
    <source>
        <dbReference type="Proteomes" id="UP000612893"/>
    </source>
</evidence>
<dbReference type="AlphaFoldDB" id="A0A934N698"/>
<evidence type="ECO:0000313" key="2">
    <source>
        <dbReference type="EMBL" id="MBJ7597381.1"/>
    </source>
</evidence>
<organism evidence="2 3">
    <name type="scientific">Candidatus Nephthysia bennettiae</name>
    <dbReference type="NCBI Taxonomy" id="3127016"/>
    <lineage>
        <taxon>Bacteria</taxon>
        <taxon>Bacillati</taxon>
        <taxon>Candidatus Dormiibacterota</taxon>
        <taxon>Candidatus Dormibacteria</taxon>
        <taxon>Candidatus Dormibacterales</taxon>
        <taxon>Candidatus Dormibacteraceae</taxon>
        <taxon>Candidatus Nephthysia</taxon>
    </lineage>
</organism>
<dbReference type="PANTHER" id="PTHR33608:SF3">
    <property type="entry name" value="SLR2013 PROTEIN"/>
    <property type="match status" value="1"/>
</dbReference>
<dbReference type="EMBL" id="JAEKNR010000058">
    <property type="protein sequence ID" value="MBJ7597381.1"/>
    <property type="molecule type" value="Genomic_DNA"/>
</dbReference>
<reference evidence="2" key="1">
    <citation type="submission" date="2020-10" db="EMBL/GenBank/DDBJ databases">
        <title>Ca. Dormibacterota MAGs.</title>
        <authorList>
            <person name="Montgomery K."/>
        </authorList>
    </citation>
    <scope>NUCLEOTIDE SEQUENCE [LARGE SCALE GENOMIC DNA]</scope>
    <source>
        <strain evidence="2">SC8812_S17_10</strain>
    </source>
</reference>
<comment type="caution">
    <text evidence="2">The sequence shown here is derived from an EMBL/GenBank/DDBJ whole genome shotgun (WGS) entry which is preliminary data.</text>
</comment>
<dbReference type="Gene3D" id="3.40.50.410">
    <property type="entry name" value="von Willebrand factor, type A domain"/>
    <property type="match status" value="1"/>
</dbReference>
<sequence>MPQPRLLAALLVGAAMIALTVLSPLLWALASVYHAALLWTIVRDARTLPVALEFTASRELPKPLALGAEQSVLVGLSCPRAAGLRAAVADHAPLQLRVSARPVEGTFDAEGFLIVEYAVRSPRRGLFAFDGVDVRIWRPGGWWLRQLRLPLPDRAAVYPDVLAVRRWQLTLRRGVRLLPGQRRARPPGAATTPAGVRDYLPGDDVRRINWKATARRDSPVTTELEAEWGQQVVIALDCGRLMTAPAGHLTKLDQAVNAALLLGWVAQSQGDRVGLLTFADQVHAFLAPRRGVRQIHRLNEVLYRVQASYVEPEFGEAFAYLTQQLQGRSLVVVLTDVLDAEASGELVAHSLRLGRRHRVLVVAMSDAEVLAALRRPLERSRAVYEWAAAEELLSARRRAFETLQRGGVQCLDVEAGRLSPSVLERYLELKERGLI</sequence>
<dbReference type="RefSeq" id="WP_338199554.1">
    <property type="nucleotide sequence ID" value="NZ_JAEKNR010000058.1"/>
</dbReference>
<dbReference type="InterPro" id="IPR002881">
    <property type="entry name" value="DUF58"/>
</dbReference>
<dbReference type="SUPFAM" id="SSF53300">
    <property type="entry name" value="vWA-like"/>
    <property type="match status" value="1"/>
</dbReference>
<name>A0A934N698_9BACT</name>
<proteinExistence type="predicted"/>